<keyword evidence="1" id="KW-0472">Membrane</keyword>
<feature type="transmembrane region" description="Helical" evidence="1">
    <location>
        <begin position="37"/>
        <end position="60"/>
    </location>
</feature>
<keyword evidence="1" id="KW-1133">Transmembrane helix</keyword>
<evidence type="ECO:0000313" key="2">
    <source>
        <dbReference type="EMBL" id="AUW94824.1"/>
    </source>
</evidence>
<keyword evidence="1" id="KW-0812">Transmembrane</keyword>
<keyword evidence="3" id="KW-1185">Reference proteome</keyword>
<feature type="transmembrane region" description="Helical" evidence="1">
    <location>
        <begin position="225"/>
        <end position="244"/>
    </location>
</feature>
<feature type="transmembrane region" description="Helical" evidence="1">
    <location>
        <begin position="100"/>
        <end position="119"/>
    </location>
</feature>
<accession>A0ABM6RTR6</accession>
<dbReference type="Proteomes" id="UP000325292">
    <property type="component" value="Chromosome"/>
</dbReference>
<reference evidence="2 3" key="1">
    <citation type="journal article" date="2019" name="Sci. Rep.">
        <title>Sulfobacillus thermotolerans: new insights into resistance and metabolic capacities of acidophilic chemolithotrophs.</title>
        <authorList>
            <person name="Panyushkina A.E."/>
            <person name="Babenko V.V."/>
            <person name="Nikitina A.S."/>
            <person name="Selezneva O.V."/>
            <person name="Tsaplina I.A."/>
            <person name="Letarova M.A."/>
            <person name="Kostryukova E.S."/>
            <person name="Letarov A.V."/>
        </authorList>
    </citation>
    <scope>NUCLEOTIDE SEQUENCE [LARGE SCALE GENOMIC DNA]</scope>
    <source>
        <strain evidence="2 3">Kr1</strain>
    </source>
</reference>
<dbReference type="RefSeq" id="WP_103376256.1">
    <property type="nucleotide sequence ID" value="NZ_CP133983.1"/>
</dbReference>
<sequence length="251" mass="27383">MALPSNKTPRDLLRLLILPLVDGYFLSMVVSGRLDHWNVAVLVGLLAFSGAGVVTTASLLPHTATHWRGMTFMIARVYLIILPTAWLATLLMGPLQAIELPYQGIFTALILLGTAANMWPTSLPHKVRGLYKPPQMVAILISVMIIYGLESHRLLPLHFQFNPLLFAMVTLSVGVGFLLTLAGSLLQWKWGGLDTPLARNFLAAGGSIVLFMVSLSLLGVPVPGLWIWSAEGLALFGAVFITRLRPKKQPL</sequence>
<feature type="transmembrane region" description="Helical" evidence="1">
    <location>
        <begin position="131"/>
        <end position="149"/>
    </location>
</feature>
<proteinExistence type="predicted"/>
<feature type="transmembrane region" description="Helical" evidence="1">
    <location>
        <begin position="164"/>
        <end position="188"/>
    </location>
</feature>
<feature type="transmembrane region" description="Helical" evidence="1">
    <location>
        <begin position="12"/>
        <end position="31"/>
    </location>
</feature>
<organism evidence="2 3">
    <name type="scientific">Sulfobacillus thermotolerans</name>
    <dbReference type="NCBI Taxonomy" id="338644"/>
    <lineage>
        <taxon>Bacteria</taxon>
        <taxon>Bacillati</taxon>
        <taxon>Bacillota</taxon>
        <taxon>Clostridia</taxon>
        <taxon>Eubacteriales</taxon>
        <taxon>Clostridiales Family XVII. Incertae Sedis</taxon>
        <taxon>Sulfobacillus</taxon>
    </lineage>
</organism>
<dbReference type="EMBL" id="CP019454">
    <property type="protein sequence ID" value="AUW94824.1"/>
    <property type="molecule type" value="Genomic_DNA"/>
</dbReference>
<feature type="transmembrane region" description="Helical" evidence="1">
    <location>
        <begin position="72"/>
        <end position="94"/>
    </location>
</feature>
<feature type="transmembrane region" description="Helical" evidence="1">
    <location>
        <begin position="200"/>
        <end position="219"/>
    </location>
</feature>
<evidence type="ECO:0000313" key="3">
    <source>
        <dbReference type="Proteomes" id="UP000325292"/>
    </source>
</evidence>
<evidence type="ECO:0000256" key="1">
    <source>
        <dbReference type="SAM" id="Phobius"/>
    </source>
</evidence>
<gene>
    <name evidence="2" type="ORF">BXT84_13415</name>
</gene>
<name>A0ABM6RTR6_9FIRM</name>
<protein>
    <submittedName>
        <fullName evidence="2">Uncharacterized protein</fullName>
    </submittedName>
</protein>